<dbReference type="Gene3D" id="3.60.15.10">
    <property type="entry name" value="Ribonuclease Z/Hydroxyacylglutathione hydrolase-like"/>
    <property type="match status" value="1"/>
</dbReference>
<gene>
    <name evidence="8" type="primary">rnz</name>
    <name evidence="9" type="ORF">BA92_12180</name>
    <name evidence="10" type="ORF">IE90_01065</name>
</gene>
<dbReference type="GO" id="GO:0042781">
    <property type="term" value="F:3'-tRNA processing endoribonuclease activity"/>
    <property type="evidence" value="ECO:0007669"/>
    <property type="project" value="UniProtKB-UniRule"/>
</dbReference>
<organism evidence="9 12">
    <name type="scientific">Sanguibacteroides justesenii</name>
    <dbReference type="NCBI Taxonomy" id="1547597"/>
    <lineage>
        <taxon>Bacteria</taxon>
        <taxon>Pseudomonadati</taxon>
        <taxon>Bacteroidota</taxon>
        <taxon>Bacteroidia</taxon>
        <taxon>Bacteroidales</taxon>
        <taxon>Porphyromonadaceae</taxon>
        <taxon>Sanguibacteroides</taxon>
    </lineage>
</organism>
<keyword evidence="5 8" id="KW-0255">Endonuclease</keyword>
<dbReference type="EMBL" id="JPIU01000040">
    <property type="protein sequence ID" value="KIO44126.1"/>
    <property type="molecule type" value="Genomic_DNA"/>
</dbReference>
<sequence length="312" mass="35843">MKFELTILGCGSAVPTLQRNAAAQVLNVLERYFLIDCGEGTQHQLRRFKVPYNKINRIFISHLHGDHFFGLIGLLSTFSMQNRRGELHVYADKRLQEIIEFQLKLMNSRLNYPLIFHHLGREPELIYEDKLVTVRSFPLKHRYEAPANGFLFAEKERPRSICREMAEAFQVPVAFMHRLKEGEDFITSEGEIIPNERLTASPPAPRSYAYMTDTLFRESFAEYVRGVDLLYHDATYGDEFADLAKATYHSTATQAARMAVLAGTKRLLLGHFSSRYIDPSPLLEQARIVFPDTELSKDGAVFEIPLIKRSRL</sequence>
<evidence type="ECO:0000256" key="3">
    <source>
        <dbReference type="ARBA" id="ARBA00022722"/>
    </source>
</evidence>
<dbReference type="Proteomes" id="UP000031937">
    <property type="component" value="Unassembled WGS sequence"/>
</dbReference>
<evidence type="ECO:0000313" key="12">
    <source>
        <dbReference type="Proteomes" id="UP000031980"/>
    </source>
</evidence>
<dbReference type="PANTHER" id="PTHR46018">
    <property type="entry name" value="ZINC PHOSPHODIESTERASE ELAC PROTEIN 1"/>
    <property type="match status" value="1"/>
</dbReference>
<dbReference type="HAMAP" id="MF_01818">
    <property type="entry name" value="RNase_Z_BN"/>
    <property type="match status" value="1"/>
</dbReference>
<dbReference type="SUPFAM" id="SSF56281">
    <property type="entry name" value="Metallo-hydrolase/oxidoreductase"/>
    <property type="match status" value="1"/>
</dbReference>
<feature type="binding site" evidence="8">
    <location>
        <position position="213"/>
    </location>
    <ligand>
        <name>Zn(2+)</name>
        <dbReference type="ChEBI" id="CHEBI:29105"/>
        <label>2</label>
        <note>catalytic</note>
    </ligand>
</feature>
<evidence type="ECO:0000256" key="5">
    <source>
        <dbReference type="ARBA" id="ARBA00022759"/>
    </source>
</evidence>
<evidence type="ECO:0000256" key="6">
    <source>
        <dbReference type="ARBA" id="ARBA00022801"/>
    </source>
</evidence>
<dbReference type="OrthoDB" id="9800940at2"/>
<feature type="binding site" evidence="8">
    <location>
        <position position="67"/>
    </location>
    <ligand>
        <name>Zn(2+)</name>
        <dbReference type="ChEBI" id="CHEBI:29105"/>
        <label>2</label>
        <note>catalytic</note>
    </ligand>
</feature>
<dbReference type="RefSeq" id="WP_041502049.1">
    <property type="nucleotide sequence ID" value="NZ_JPIT01000007.1"/>
</dbReference>
<dbReference type="GO" id="GO:0008270">
    <property type="term" value="F:zinc ion binding"/>
    <property type="evidence" value="ECO:0007669"/>
    <property type="project" value="UniProtKB-UniRule"/>
</dbReference>
<dbReference type="AlphaFoldDB" id="A0A0C3RD68"/>
<comment type="subunit">
    <text evidence="1 8">Homodimer.</text>
</comment>
<keyword evidence="12" id="KW-1185">Reference proteome</keyword>
<feature type="binding site" evidence="8">
    <location>
        <position position="141"/>
    </location>
    <ligand>
        <name>Zn(2+)</name>
        <dbReference type="ChEBI" id="CHEBI:29105"/>
        <label>1</label>
        <note>catalytic</note>
    </ligand>
</feature>
<proteinExistence type="inferred from homology"/>
<feature type="binding site" evidence="8">
    <location>
        <position position="62"/>
    </location>
    <ligand>
        <name>Zn(2+)</name>
        <dbReference type="ChEBI" id="CHEBI:29105"/>
        <label>1</label>
        <note>catalytic</note>
    </ligand>
</feature>
<dbReference type="InterPro" id="IPR013471">
    <property type="entry name" value="RNase_Z/BN"/>
</dbReference>
<evidence type="ECO:0000256" key="7">
    <source>
        <dbReference type="ARBA" id="ARBA00022833"/>
    </source>
</evidence>
<comment type="function">
    <text evidence="8">Zinc phosphodiesterase, which displays some tRNA 3'-processing endonuclease activity. Probably involved in tRNA maturation, by removing a 3'-trailer from precursor tRNA.</text>
</comment>
<dbReference type="CDD" id="cd07717">
    <property type="entry name" value="RNaseZ_ZiPD-like_MBL-fold"/>
    <property type="match status" value="1"/>
</dbReference>
<evidence type="ECO:0000256" key="1">
    <source>
        <dbReference type="ARBA" id="ARBA00011738"/>
    </source>
</evidence>
<keyword evidence="7 8" id="KW-0862">Zinc</keyword>
<evidence type="ECO:0000256" key="4">
    <source>
        <dbReference type="ARBA" id="ARBA00022723"/>
    </source>
</evidence>
<feature type="binding site" evidence="8">
    <location>
        <position position="66"/>
    </location>
    <ligand>
        <name>Zn(2+)</name>
        <dbReference type="ChEBI" id="CHEBI:29105"/>
        <label>2</label>
        <note>catalytic</note>
    </ligand>
</feature>
<accession>A0A0C3RD68</accession>
<comment type="similarity">
    <text evidence="8">Belongs to the RNase Z family.</text>
</comment>
<feature type="binding site" evidence="8">
    <location>
        <position position="64"/>
    </location>
    <ligand>
        <name>Zn(2+)</name>
        <dbReference type="ChEBI" id="CHEBI:29105"/>
        <label>1</label>
        <note>catalytic</note>
    </ligand>
</feature>
<evidence type="ECO:0000256" key="8">
    <source>
        <dbReference type="HAMAP-Rule" id="MF_01818"/>
    </source>
</evidence>
<evidence type="ECO:0000313" key="9">
    <source>
        <dbReference type="EMBL" id="KIO44126.1"/>
    </source>
</evidence>
<dbReference type="NCBIfam" id="TIGR02651">
    <property type="entry name" value="RNase_Z"/>
    <property type="match status" value="1"/>
</dbReference>
<keyword evidence="3 8" id="KW-0540">Nuclease</keyword>
<protein>
    <recommendedName>
        <fullName evidence="8">Ribonuclease Z</fullName>
        <shortName evidence="8">RNase Z</shortName>
        <ecNumber evidence="8">3.1.26.11</ecNumber>
    </recommendedName>
    <alternativeName>
        <fullName evidence="8">tRNA 3 endonuclease</fullName>
    </alternativeName>
    <alternativeName>
        <fullName evidence="8">tRNase Z</fullName>
    </alternativeName>
</protein>
<keyword evidence="4 8" id="KW-0479">Metal-binding</keyword>
<dbReference type="PANTHER" id="PTHR46018:SF2">
    <property type="entry name" value="ZINC PHOSPHODIESTERASE ELAC PROTEIN 1"/>
    <property type="match status" value="1"/>
</dbReference>
<dbReference type="EC" id="3.1.26.11" evidence="8"/>
<name>A0A0C3RD68_9PORP</name>
<feature type="binding site" evidence="8">
    <location>
        <position position="271"/>
    </location>
    <ligand>
        <name>Zn(2+)</name>
        <dbReference type="ChEBI" id="CHEBI:29105"/>
        <label>2</label>
        <note>catalytic</note>
    </ligand>
</feature>
<dbReference type="Pfam" id="PF23023">
    <property type="entry name" value="Anti-Pycsar_Apyc1"/>
    <property type="match status" value="1"/>
</dbReference>
<evidence type="ECO:0000313" key="10">
    <source>
        <dbReference type="EMBL" id="KIO47216.1"/>
    </source>
</evidence>
<keyword evidence="2 8" id="KW-0819">tRNA processing</keyword>
<reference evidence="10 11" key="2">
    <citation type="submission" date="2014-07" db="EMBL/GenBank/DDBJ databases">
        <title>Porphyromonadaceae bacterium OUH 334697 = ATCC BAA-2682 = DSM 28341 draft genome.</title>
        <authorList>
            <person name="Sydenham T.V."/>
            <person name="Hasman H."/>
            <person name="Justesen U.S."/>
        </authorList>
    </citation>
    <scope>NUCLEOTIDE SEQUENCE [LARGE SCALE GENOMIC DNA]</scope>
    <source>
        <strain evidence="10 11">OUH 334697</strain>
    </source>
</reference>
<feature type="binding site" evidence="8">
    <location>
        <position position="213"/>
    </location>
    <ligand>
        <name>Zn(2+)</name>
        <dbReference type="ChEBI" id="CHEBI:29105"/>
        <label>1</label>
        <note>catalytic</note>
    </ligand>
</feature>
<dbReference type="Proteomes" id="UP000031980">
    <property type="component" value="Unassembled WGS sequence"/>
</dbReference>
<comment type="cofactor">
    <cofactor evidence="8">
        <name>Zn(2+)</name>
        <dbReference type="ChEBI" id="CHEBI:29105"/>
    </cofactor>
    <text evidence="8">Binds 2 Zn(2+) ions.</text>
</comment>
<comment type="catalytic activity">
    <reaction evidence="8">
        <text>Endonucleolytic cleavage of RNA, removing extra 3' nucleotides from tRNA precursor, generating 3' termini of tRNAs. A 3'-hydroxy group is left at the tRNA terminus and a 5'-phosphoryl group is left at the trailer molecule.</text>
        <dbReference type="EC" id="3.1.26.11"/>
    </reaction>
</comment>
<reference evidence="9 12" key="1">
    <citation type="submission" date="2014-07" db="EMBL/GenBank/DDBJ databases">
        <title>Porphyromonadaceae bacterium OUH 308042 = ATCC BAA-2681 = DSM 28342 draft genome.</title>
        <authorList>
            <person name="Sydenham T.V."/>
            <person name="Hasman H."/>
            <person name="Justensen U.S."/>
        </authorList>
    </citation>
    <scope>NUCLEOTIDE SEQUENCE [LARGE SCALE GENOMIC DNA]</scope>
    <source>
        <strain evidence="9 12">OUH 308042</strain>
    </source>
</reference>
<dbReference type="NCBIfam" id="NF000801">
    <property type="entry name" value="PRK00055.1-3"/>
    <property type="match status" value="1"/>
</dbReference>
<dbReference type="EMBL" id="JPIT01000007">
    <property type="protein sequence ID" value="KIO47216.1"/>
    <property type="molecule type" value="Genomic_DNA"/>
</dbReference>
<evidence type="ECO:0000256" key="2">
    <source>
        <dbReference type="ARBA" id="ARBA00022694"/>
    </source>
</evidence>
<keyword evidence="6 8" id="KW-0378">Hydrolase</keyword>
<feature type="active site" description="Proton acceptor" evidence="8">
    <location>
        <position position="66"/>
    </location>
</feature>
<evidence type="ECO:0000313" key="11">
    <source>
        <dbReference type="Proteomes" id="UP000031937"/>
    </source>
</evidence>
<dbReference type="InterPro" id="IPR036866">
    <property type="entry name" value="RibonucZ/Hydroxyglut_hydro"/>
</dbReference>
<comment type="caution">
    <text evidence="9">The sequence shown here is derived from an EMBL/GenBank/DDBJ whole genome shotgun (WGS) entry which is preliminary data.</text>
</comment>